<keyword evidence="6" id="KW-1185">Reference proteome</keyword>
<keyword evidence="3 4" id="KW-0949">S-adenosyl-L-methionine</keyword>
<dbReference type="GeneID" id="26613536"/>
<name>A0A0K2CYN2_9CAUD</name>
<dbReference type="Proteomes" id="UP000204186">
    <property type="component" value="Segment"/>
</dbReference>
<keyword evidence="2 4" id="KW-0808">Transferase</keyword>
<evidence type="ECO:0000313" key="6">
    <source>
        <dbReference type="Proteomes" id="UP000204186"/>
    </source>
</evidence>
<organism evidence="5 6">
    <name type="scientific">Paenibacillus phage Harrison</name>
    <dbReference type="NCBI Taxonomy" id="1636257"/>
    <lineage>
        <taxon>Viruses</taxon>
        <taxon>Duplodnaviria</taxon>
        <taxon>Heunggongvirae</taxon>
        <taxon>Uroviricota</taxon>
        <taxon>Caudoviricetes</taxon>
        <taxon>Gochnauervirinae</taxon>
        <taxon>Harrisonvirus</taxon>
        <taxon>Harrisonvirus harrison</taxon>
    </lineage>
</organism>
<dbReference type="EMBL" id="KT361651">
    <property type="protein sequence ID" value="ALA12471.1"/>
    <property type="molecule type" value="Genomic_DNA"/>
</dbReference>
<evidence type="ECO:0000256" key="4">
    <source>
        <dbReference type="PROSITE-ProRule" id="PRU01016"/>
    </source>
</evidence>
<dbReference type="RefSeq" id="YP_009193885.1">
    <property type="nucleotide sequence ID" value="NC_028746.1"/>
</dbReference>
<keyword evidence="1 4" id="KW-0489">Methyltransferase</keyword>
<dbReference type="InterPro" id="IPR050750">
    <property type="entry name" value="C5-MTase"/>
</dbReference>
<dbReference type="PROSITE" id="PS51679">
    <property type="entry name" value="SAM_MT_C5"/>
    <property type="match status" value="1"/>
</dbReference>
<protein>
    <submittedName>
        <fullName evidence="5">DNA-cytosine methyltransferase</fullName>
    </submittedName>
</protein>
<evidence type="ECO:0000256" key="2">
    <source>
        <dbReference type="ARBA" id="ARBA00022679"/>
    </source>
</evidence>
<comment type="similarity">
    <text evidence="4">Belongs to the class I-like SAM-binding methyltransferase superfamily. C5-methyltransferase family.</text>
</comment>
<dbReference type="InterPro" id="IPR001525">
    <property type="entry name" value="C5_MeTfrase"/>
</dbReference>
<dbReference type="GO" id="GO:0032259">
    <property type="term" value="P:methylation"/>
    <property type="evidence" value="ECO:0007669"/>
    <property type="project" value="UniProtKB-KW"/>
</dbReference>
<feature type="active site" evidence="4">
    <location>
        <position position="80"/>
    </location>
</feature>
<dbReference type="GO" id="GO:0008168">
    <property type="term" value="F:methyltransferase activity"/>
    <property type="evidence" value="ECO:0007669"/>
    <property type="project" value="UniProtKB-KW"/>
</dbReference>
<evidence type="ECO:0000256" key="1">
    <source>
        <dbReference type="ARBA" id="ARBA00022603"/>
    </source>
</evidence>
<sequence length="260" mass="29531">MKKLSLFSGIGGIDLAAKWAGIETVAFCEKEHFPQKVLRRHWPNTPIYDDVCTLTREVLERDGIIGTGRTIDLISAGYPCQGESYAGKRKGQADDRWLWPEVTRILDELSPSWFLGENVSGHITMGLDQVFTDLETLNYTAMAFHIPALAVDGDHERYRVFVVAYSNKESGPQKNKAISSVREKWETWKNASWCDWRPIPRSNWHIFGPPVSRSTNGIPDRLDRCYGLGNAVSPYQVYPILSAIKAINDQIRRANYENKI</sequence>
<dbReference type="InterPro" id="IPR029063">
    <property type="entry name" value="SAM-dependent_MTases_sf"/>
</dbReference>
<dbReference type="SUPFAM" id="SSF53335">
    <property type="entry name" value="S-adenosyl-L-methionine-dependent methyltransferases"/>
    <property type="match status" value="1"/>
</dbReference>
<accession>A0A0K2CYN2</accession>
<dbReference type="OrthoDB" id="8328at10239"/>
<dbReference type="PANTHER" id="PTHR46098">
    <property type="entry name" value="TRNA (CYTOSINE(38)-C(5))-METHYLTRANSFERASE"/>
    <property type="match status" value="1"/>
</dbReference>
<dbReference type="KEGG" id="vg:26613536"/>
<gene>
    <name evidence="5" type="ORF">HARRISON_72</name>
</gene>
<dbReference type="Gene3D" id="3.40.50.150">
    <property type="entry name" value="Vaccinia Virus protein VP39"/>
    <property type="match status" value="1"/>
</dbReference>
<dbReference type="PANTHER" id="PTHR46098:SF1">
    <property type="entry name" value="TRNA (CYTOSINE(38)-C(5))-METHYLTRANSFERASE"/>
    <property type="match status" value="1"/>
</dbReference>
<proteinExistence type="inferred from homology"/>
<evidence type="ECO:0000313" key="5">
    <source>
        <dbReference type="EMBL" id="ALA12471.1"/>
    </source>
</evidence>
<reference evidence="5 6" key="1">
    <citation type="journal article" date="2015" name="Genome Announc.">
        <title>Complete Genome Sequences of Nine Phages Capable of Infecting Paenibacillus larvae, the Causative Agent of American Foulbrood Disease in Honeybees.</title>
        <authorList>
            <person name="Tsourkas P.K."/>
            <person name="Yost D.G."/>
            <person name="Krohn A."/>
            <person name="LeBlanc L."/>
            <person name="Zhang A."/>
            <person name="Stamereilers C."/>
            <person name="Amy P.S."/>
        </authorList>
    </citation>
    <scope>NUCLEOTIDE SEQUENCE [LARGE SCALE GENOMIC DNA]</scope>
</reference>
<dbReference type="Pfam" id="PF00145">
    <property type="entry name" value="DNA_methylase"/>
    <property type="match status" value="1"/>
</dbReference>
<evidence type="ECO:0000256" key="3">
    <source>
        <dbReference type="ARBA" id="ARBA00022691"/>
    </source>
</evidence>
<dbReference type="PRINTS" id="PR00105">
    <property type="entry name" value="C5METTRFRASE"/>
</dbReference>